<evidence type="ECO:0000256" key="4">
    <source>
        <dbReference type="ARBA" id="ARBA00022679"/>
    </source>
</evidence>
<dbReference type="GO" id="GO:0004673">
    <property type="term" value="F:protein histidine kinase activity"/>
    <property type="evidence" value="ECO:0007669"/>
    <property type="project" value="UniProtKB-EC"/>
</dbReference>
<name>A0AB39NBT5_9ACTN</name>
<feature type="region of interest" description="Disordered" evidence="6">
    <location>
        <begin position="477"/>
        <end position="575"/>
    </location>
</feature>
<keyword evidence="9" id="KW-0067">ATP-binding</keyword>
<dbReference type="SUPFAM" id="SSF55874">
    <property type="entry name" value="ATPase domain of HSP90 chaperone/DNA topoisomerase II/histidine kinase"/>
    <property type="match status" value="1"/>
</dbReference>
<dbReference type="GO" id="GO:0000160">
    <property type="term" value="P:phosphorelay signal transduction system"/>
    <property type="evidence" value="ECO:0007669"/>
    <property type="project" value="TreeGrafter"/>
</dbReference>
<evidence type="ECO:0000256" key="7">
    <source>
        <dbReference type="SAM" id="Phobius"/>
    </source>
</evidence>
<feature type="compositionally biased region" description="Low complexity" evidence="6">
    <location>
        <begin position="538"/>
        <end position="550"/>
    </location>
</feature>
<proteinExistence type="predicted"/>
<feature type="compositionally biased region" description="Basic and acidic residues" evidence="6">
    <location>
        <begin position="561"/>
        <end position="575"/>
    </location>
</feature>
<dbReference type="AlphaFoldDB" id="A0AB39NBT5"/>
<feature type="transmembrane region" description="Helical" evidence="7">
    <location>
        <begin position="43"/>
        <end position="62"/>
    </location>
</feature>
<keyword evidence="7" id="KW-0472">Membrane</keyword>
<keyword evidence="9" id="KW-0547">Nucleotide-binding</keyword>
<evidence type="ECO:0000259" key="8">
    <source>
        <dbReference type="SMART" id="SM00387"/>
    </source>
</evidence>
<keyword evidence="7" id="KW-0812">Transmembrane</keyword>
<evidence type="ECO:0000313" key="9">
    <source>
        <dbReference type="EMBL" id="XDQ15215.1"/>
    </source>
</evidence>
<keyword evidence="4" id="KW-0808">Transferase</keyword>
<accession>A0AB39NBT5</accession>
<feature type="transmembrane region" description="Helical" evidence="7">
    <location>
        <begin position="16"/>
        <end position="36"/>
    </location>
</feature>
<dbReference type="Gene3D" id="3.30.565.10">
    <property type="entry name" value="Histidine kinase-like ATPase, C-terminal domain"/>
    <property type="match status" value="1"/>
</dbReference>
<dbReference type="InterPro" id="IPR050428">
    <property type="entry name" value="TCS_sensor_his_kinase"/>
</dbReference>
<evidence type="ECO:0000256" key="6">
    <source>
        <dbReference type="SAM" id="MobiDB-lite"/>
    </source>
</evidence>
<evidence type="ECO:0000256" key="5">
    <source>
        <dbReference type="ARBA" id="ARBA00022777"/>
    </source>
</evidence>
<keyword evidence="3" id="KW-0597">Phosphoprotein</keyword>
<dbReference type="InterPro" id="IPR003594">
    <property type="entry name" value="HATPase_dom"/>
</dbReference>
<dbReference type="SMART" id="SM00387">
    <property type="entry name" value="HATPase_c"/>
    <property type="match status" value="1"/>
</dbReference>
<comment type="catalytic activity">
    <reaction evidence="1">
        <text>ATP + protein L-histidine = ADP + protein N-phospho-L-histidine.</text>
        <dbReference type="EC" id="2.7.13.3"/>
    </reaction>
</comment>
<dbReference type="PANTHER" id="PTHR45436">
    <property type="entry name" value="SENSOR HISTIDINE KINASE YKOH"/>
    <property type="match status" value="1"/>
</dbReference>
<protein>
    <recommendedName>
        <fullName evidence="2">histidine kinase</fullName>
        <ecNumber evidence="2">2.7.13.3</ecNumber>
    </recommendedName>
</protein>
<dbReference type="GO" id="GO:0005886">
    <property type="term" value="C:plasma membrane"/>
    <property type="evidence" value="ECO:0007669"/>
    <property type="project" value="TreeGrafter"/>
</dbReference>
<sequence length="575" mass="61295">MELATPPPAARPPVAWYSWWLMPLALGGGTVAATFMSSERITAGIAGVAATAASTVCVRLLLRTRTQLHRSEGDFRTSQAEHSQQWQQHVAGLERKYSAERGALENRLVEQSGAYEAQLAEQARSYEERLAQESASYEERIAAQAKSYEAQLADQAEVWQEQLAHQLAAVARLADEQLPEALRQLREGEAIDDILPSVNQCAKVSAELQAHLRRILRTSLVGVEEEFNRSTAAEHAVVGIGSRIHVLTSKLRGRLHDLQGEHGRLPAVARGLMELDQAIGPADCLAASVTVLGGSDRPGRQWQEPQRLLSVVRGGIGRIKDFHRIDVRHLPELGVDGGLVDHLTLIFAHLLDNAARYSPPTEPVVVSGKEVPNGVGIEIQDSGKGLSEEKKREAEHALSGTAQGAGLGGISEDANIGLRVVGILARRYGIRVTFADSPWLGTSVVVVVPHKYFSPLPAAASATAAATAPTAPVGAVAPAREPAAAETASADFGDAVDTTPGGLPRRRSKRNEEARHEPAGRPERDDDTTSVVAVPPDASFAGLAAFATAGREPGEEGGSADGRESTEPHSTEESD</sequence>
<evidence type="ECO:0000256" key="3">
    <source>
        <dbReference type="ARBA" id="ARBA00022553"/>
    </source>
</evidence>
<dbReference type="Pfam" id="PF02518">
    <property type="entry name" value="HATPase_c"/>
    <property type="match status" value="1"/>
</dbReference>
<dbReference type="RefSeq" id="WP_369275154.1">
    <property type="nucleotide sequence ID" value="NZ_CP163432.1"/>
</dbReference>
<keyword evidence="7" id="KW-1133">Transmembrane helix</keyword>
<feature type="compositionally biased region" description="Basic and acidic residues" evidence="6">
    <location>
        <begin position="510"/>
        <end position="524"/>
    </location>
</feature>
<dbReference type="EC" id="2.7.13.3" evidence="2"/>
<evidence type="ECO:0000256" key="1">
    <source>
        <dbReference type="ARBA" id="ARBA00000085"/>
    </source>
</evidence>
<evidence type="ECO:0000256" key="2">
    <source>
        <dbReference type="ARBA" id="ARBA00012438"/>
    </source>
</evidence>
<organism evidence="9">
    <name type="scientific">Streptomyces sp. R11</name>
    <dbReference type="NCBI Taxonomy" id="3238625"/>
    <lineage>
        <taxon>Bacteria</taxon>
        <taxon>Bacillati</taxon>
        <taxon>Actinomycetota</taxon>
        <taxon>Actinomycetes</taxon>
        <taxon>Kitasatosporales</taxon>
        <taxon>Streptomycetaceae</taxon>
        <taxon>Streptomyces</taxon>
    </lineage>
</organism>
<keyword evidence="5" id="KW-0418">Kinase</keyword>
<feature type="compositionally biased region" description="Low complexity" evidence="6">
    <location>
        <begin position="477"/>
        <end position="490"/>
    </location>
</feature>
<dbReference type="PANTHER" id="PTHR45436:SF5">
    <property type="entry name" value="SENSOR HISTIDINE KINASE TRCS"/>
    <property type="match status" value="1"/>
</dbReference>
<gene>
    <name evidence="9" type="ORF">AB5J55_38990</name>
</gene>
<reference evidence="9" key="1">
    <citation type="submission" date="2024-07" db="EMBL/GenBank/DDBJ databases">
        <authorList>
            <person name="Yu S.T."/>
        </authorList>
    </citation>
    <scope>NUCLEOTIDE SEQUENCE</scope>
    <source>
        <strain evidence="9">R11</strain>
    </source>
</reference>
<feature type="domain" description="Histidine kinase/HSP90-like ATPase" evidence="8">
    <location>
        <begin position="338"/>
        <end position="452"/>
    </location>
</feature>
<dbReference type="InterPro" id="IPR036890">
    <property type="entry name" value="HATPase_C_sf"/>
</dbReference>
<dbReference type="EMBL" id="CP163432">
    <property type="protein sequence ID" value="XDQ15215.1"/>
    <property type="molecule type" value="Genomic_DNA"/>
</dbReference>
<feature type="compositionally biased region" description="Basic and acidic residues" evidence="6">
    <location>
        <begin position="386"/>
        <end position="396"/>
    </location>
</feature>
<dbReference type="GO" id="GO:0005524">
    <property type="term" value="F:ATP binding"/>
    <property type="evidence" value="ECO:0007669"/>
    <property type="project" value="UniProtKB-KW"/>
</dbReference>
<feature type="region of interest" description="Disordered" evidence="6">
    <location>
        <begin position="378"/>
        <end position="404"/>
    </location>
</feature>